<evidence type="ECO:0000256" key="8">
    <source>
        <dbReference type="ARBA" id="ARBA00022741"/>
    </source>
</evidence>
<dbReference type="InterPro" id="IPR036412">
    <property type="entry name" value="HAD-like_sf"/>
</dbReference>
<dbReference type="InterPro" id="IPR001757">
    <property type="entry name" value="P_typ_ATPase"/>
</dbReference>
<dbReference type="GO" id="GO:0005886">
    <property type="term" value="C:plasma membrane"/>
    <property type="evidence" value="ECO:0007669"/>
    <property type="project" value="UniProtKB-SubCell"/>
</dbReference>
<evidence type="ECO:0000313" key="19">
    <source>
        <dbReference type="Proteomes" id="UP000283433"/>
    </source>
</evidence>
<keyword evidence="11" id="KW-1278">Translocase</keyword>
<dbReference type="InterPro" id="IPR044492">
    <property type="entry name" value="P_typ_ATPase_HD_dom"/>
</dbReference>
<keyword evidence="13" id="KW-0406">Ion transport</keyword>
<dbReference type="NCBIfam" id="TIGR01494">
    <property type="entry name" value="ATPase_P-type"/>
    <property type="match status" value="2"/>
</dbReference>
<evidence type="ECO:0000256" key="16">
    <source>
        <dbReference type="SAM" id="MobiDB-lite"/>
    </source>
</evidence>
<keyword evidence="3" id="KW-0813">Transport</keyword>
<feature type="transmembrane region" description="Helical" evidence="15">
    <location>
        <begin position="631"/>
        <end position="653"/>
    </location>
</feature>
<dbReference type="Proteomes" id="UP000283433">
    <property type="component" value="Unassembled WGS sequence"/>
</dbReference>
<reference evidence="18 19" key="1">
    <citation type="submission" date="2016-07" db="EMBL/GenBank/DDBJ databases">
        <title>Genome of Pelobium manganitolerans.</title>
        <authorList>
            <person name="Wu S."/>
            <person name="Wang G."/>
        </authorList>
    </citation>
    <scope>NUCLEOTIDE SEQUENCE [LARGE SCALE GENOMIC DNA]</scope>
    <source>
        <strain evidence="18 19">YS-25</strain>
    </source>
</reference>
<evidence type="ECO:0000256" key="11">
    <source>
        <dbReference type="ARBA" id="ARBA00022967"/>
    </source>
</evidence>
<dbReference type="InterPro" id="IPR023298">
    <property type="entry name" value="ATPase_P-typ_TM_dom_sf"/>
</dbReference>
<evidence type="ECO:0000259" key="17">
    <source>
        <dbReference type="Pfam" id="PF00122"/>
    </source>
</evidence>
<evidence type="ECO:0000313" key="18">
    <source>
        <dbReference type="EMBL" id="RKD15164.1"/>
    </source>
</evidence>
<keyword evidence="12 15" id="KW-1133">Transmembrane helix</keyword>
<dbReference type="SFLD" id="SFLDS00003">
    <property type="entry name" value="Haloacid_Dehalogenase"/>
    <property type="match status" value="1"/>
</dbReference>
<feature type="region of interest" description="Disordered" evidence="16">
    <location>
        <begin position="1"/>
        <end position="38"/>
    </location>
</feature>
<feature type="domain" description="P-type ATPase A" evidence="17">
    <location>
        <begin position="175"/>
        <end position="275"/>
    </location>
</feature>
<dbReference type="PRINTS" id="PR00119">
    <property type="entry name" value="CATATPASE"/>
</dbReference>
<proteinExistence type="inferred from homology"/>
<accession>A0A419S4W4</accession>
<name>A0A419S4W4_9SPHI</name>
<comment type="caution">
    <text evidence="18">The sequence shown here is derived from an EMBL/GenBank/DDBJ whole genome shotgun (WGS) entry which is preliminary data.</text>
</comment>
<dbReference type="InterPro" id="IPR023299">
    <property type="entry name" value="ATPase_P-typ_cyto_dom_N"/>
</dbReference>
<feature type="transmembrane region" description="Helical" evidence="15">
    <location>
        <begin position="140"/>
        <end position="157"/>
    </location>
</feature>
<comment type="similarity">
    <text evidence="2 15">Belongs to the cation transport ATPase (P-type) (TC 3.A.3) family. Type IB subfamily.</text>
</comment>
<evidence type="ECO:0000256" key="1">
    <source>
        <dbReference type="ARBA" id="ARBA00004651"/>
    </source>
</evidence>
<keyword evidence="19" id="KW-1185">Reference proteome</keyword>
<dbReference type="SUPFAM" id="SSF56784">
    <property type="entry name" value="HAD-like"/>
    <property type="match status" value="1"/>
</dbReference>
<feature type="transmembrane region" description="Helical" evidence="15">
    <location>
        <begin position="115"/>
        <end position="134"/>
    </location>
</feature>
<evidence type="ECO:0000256" key="3">
    <source>
        <dbReference type="ARBA" id="ARBA00022448"/>
    </source>
</evidence>
<dbReference type="PROSITE" id="PS00154">
    <property type="entry name" value="ATPASE_E1_E2"/>
    <property type="match status" value="1"/>
</dbReference>
<sequence length="682" mass="74056">MNHQHHHSEHHQHEQHGKQIKKPGDRGTAEHSAHDEHAGHHTEDFLRRFWICLALTIPVILLSEMVQLWFGYRIAFPGDSFVLAGLGLIIFLYGGKPFLVGMYRELKRVNPGMMTLIGIAITAAFAYSAAVVLGLKGMDFFWELATLIDIMLLGHYFEMRSQLAASRALESLVALLPSDVHVYREGSLVDIPLSNLKKGDLIEIKPGEKIPADGKITEGHSSINESMLTGESVPVNKETEDPVIGGSINGDGSIKVLVTGTGKESYLNKVIDMVQTAQATKSRTQNLANTVAKWLTYISLAVGTGTFIYWFGKEGDLAFALERMVTVMVTSCPHALGVAIPLVVAISTSRAATRGLLIRNRTAFENARKLTLVIYDKTGTLTEGAHKVQQVISLDPQFSENEILQNAAAIQQHSEHYIARGVLTLLKEKGLELWPSSGFEYFPGIGVSAWVKDRKVVAAGPNYFKGNGQALPEIPPQINQSLETLNFVLIEGKPVGIITLADTIRPTSRQAVDELRSMGIKSYLLTGDNEQIAAAVAKQLGMDGFLANVLPDQKQQKVLEFQQKQEIVAMTGDGVNDAPALAQANVGIAVGSGTDVAAETADIILVNSDPRDVTAMIRFGRATYSKMIQNLVWAVGYNVVAIPLAAGILYPSFILSPAAGAVLMSLSTIIVAINAQLLRRSL</sequence>
<keyword evidence="14 15" id="KW-0472">Membrane</keyword>
<evidence type="ECO:0000256" key="14">
    <source>
        <dbReference type="ARBA" id="ARBA00023136"/>
    </source>
</evidence>
<evidence type="ECO:0000256" key="6">
    <source>
        <dbReference type="ARBA" id="ARBA00022692"/>
    </source>
</evidence>
<keyword evidence="6 15" id="KW-0812">Transmembrane</keyword>
<protein>
    <submittedName>
        <fullName evidence="18">Copper-translocating P-type ATPase</fullName>
    </submittedName>
</protein>
<keyword evidence="8 15" id="KW-0547">Nucleotide-binding</keyword>
<evidence type="ECO:0000256" key="15">
    <source>
        <dbReference type="RuleBase" id="RU362081"/>
    </source>
</evidence>
<feature type="compositionally biased region" description="Basic residues" evidence="16">
    <location>
        <begin position="1"/>
        <end position="10"/>
    </location>
</feature>
<dbReference type="Pfam" id="PF00702">
    <property type="entry name" value="Hydrolase"/>
    <property type="match status" value="1"/>
</dbReference>
<feature type="transmembrane region" description="Helical" evidence="15">
    <location>
        <begin position="82"/>
        <end position="103"/>
    </location>
</feature>
<dbReference type="InterPro" id="IPR018303">
    <property type="entry name" value="ATPase_P-typ_P_site"/>
</dbReference>
<dbReference type="Pfam" id="PF00122">
    <property type="entry name" value="E1-E2_ATPase"/>
    <property type="match status" value="1"/>
</dbReference>
<dbReference type="FunFam" id="2.70.150.10:FF:000002">
    <property type="entry name" value="Copper-transporting ATPase 1, putative"/>
    <property type="match status" value="1"/>
</dbReference>
<evidence type="ECO:0000256" key="10">
    <source>
        <dbReference type="ARBA" id="ARBA00022842"/>
    </source>
</evidence>
<evidence type="ECO:0000256" key="2">
    <source>
        <dbReference type="ARBA" id="ARBA00006024"/>
    </source>
</evidence>
<feature type="transmembrane region" description="Helical" evidence="15">
    <location>
        <begin position="324"/>
        <end position="346"/>
    </location>
</feature>
<feature type="transmembrane region" description="Helical" evidence="15">
    <location>
        <begin position="291"/>
        <end position="312"/>
    </location>
</feature>
<dbReference type="GO" id="GO:0005507">
    <property type="term" value="F:copper ion binding"/>
    <property type="evidence" value="ECO:0007669"/>
    <property type="project" value="TreeGrafter"/>
</dbReference>
<dbReference type="NCBIfam" id="TIGR01525">
    <property type="entry name" value="ATPase-IB_hvy"/>
    <property type="match status" value="1"/>
</dbReference>
<dbReference type="SFLD" id="SFLDF00027">
    <property type="entry name" value="p-type_atpase"/>
    <property type="match status" value="1"/>
</dbReference>
<dbReference type="InterPro" id="IPR008250">
    <property type="entry name" value="ATPase_P-typ_transduc_dom_A_sf"/>
</dbReference>
<evidence type="ECO:0000256" key="7">
    <source>
        <dbReference type="ARBA" id="ARBA00022723"/>
    </source>
</evidence>
<dbReference type="GO" id="GO:0043682">
    <property type="term" value="F:P-type divalent copper transporter activity"/>
    <property type="evidence" value="ECO:0007669"/>
    <property type="project" value="TreeGrafter"/>
</dbReference>
<evidence type="ECO:0000256" key="13">
    <source>
        <dbReference type="ARBA" id="ARBA00023065"/>
    </source>
</evidence>
<dbReference type="InterPro" id="IPR023214">
    <property type="entry name" value="HAD_sf"/>
</dbReference>
<keyword evidence="9 15" id="KW-0067">ATP-binding</keyword>
<dbReference type="SUPFAM" id="SSF81653">
    <property type="entry name" value="Calcium ATPase, transduction domain A"/>
    <property type="match status" value="1"/>
</dbReference>
<keyword evidence="10" id="KW-0460">Magnesium</keyword>
<evidence type="ECO:0000256" key="4">
    <source>
        <dbReference type="ARBA" id="ARBA00022475"/>
    </source>
</evidence>
<dbReference type="AlphaFoldDB" id="A0A419S4W4"/>
<dbReference type="GO" id="GO:0016887">
    <property type="term" value="F:ATP hydrolysis activity"/>
    <property type="evidence" value="ECO:0007669"/>
    <property type="project" value="InterPro"/>
</dbReference>
<dbReference type="Gene3D" id="2.70.150.10">
    <property type="entry name" value="Calcium-transporting ATPase, cytoplasmic transduction domain A"/>
    <property type="match status" value="1"/>
</dbReference>
<keyword evidence="4 15" id="KW-1003">Cell membrane</keyword>
<dbReference type="SFLD" id="SFLDG00002">
    <property type="entry name" value="C1.7:_P-type_atpase_like"/>
    <property type="match status" value="1"/>
</dbReference>
<dbReference type="OrthoDB" id="9770315at2"/>
<dbReference type="PANTHER" id="PTHR43520">
    <property type="entry name" value="ATP7, ISOFORM B"/>
    <property type="match status" value="1"/>
</dbReference>
<comment type="subcellular location">
    <subcellularLocation>
        <location evidence="1">Cell membrane</location>
        <topology evidence="1">Multi-pass membrane protein</topology>
    </subcellularLocation>
</comment>
<dbReference type="Gene3D" id="3.40.1110.10">
    <property type="entry name" value="Calcium-transporting ATPase, cytoplasmic domain N"/>
    <property type="match status" value="1"/>
</dbReference>
<dbReference type="InterPro" id="IPR059000">
    <property type="entry name" value="ATPase_P-type_domA"/>
</dbReference>
<gene>
    <name evidence="18" type="ORF">BCY91_06485</name>
</gene>
<dbReference type="EMBL" id="MBTA01000025">
    <property type="protein sequence ID" value="RKD15164.1"/>
    <property type="molecule type" value="Genomic_DNA"/>
</dbReference>
<keyword evidence="5" id="KW-0597">Phosphoprotein</keyword>
<dbReference type="Gene3D" id="3.40.50.1000">
    <property type="entry name" value="HAD superfamily/HAD-like"/>
    <property type="match status" value="1"/>
</dbReference>
<feature type="compositionally biased region" description="Basic and acidic residues" evidence="16">
    <location>
        <begin position="11"/>
        <end position="38"/>
    </location>
</feature>
<feature type="transmembrane region" description="Helical" evidence="15">
    <location>
        <begin position="49"/>
        <end position="70"/>
    </location>
</feature>
<dbReference type="GO" id="GO:0055070">
    <property type="term" value="P:copper ion homeostasis"/>
    <property type="evidence" value="ECO:0007669"/>
    <property type="project" value="TreeGrafter"/>
</dbReference>
<feature type="transmembrane region" description="Helical" evidence="15">
    <location>
        <begin position="659"/>
        <end position="678"/>
    </location>
</feature>
<dbReference type="NCBIfam" id="TIGR01511">
    <property type="entry name" value="ATPase-IB1_Cu"/>
    <property type="match status" value="1"/>
</dbReference>
<organism evidence="18 19">
    <name type="scientific">Pelobium manganitolerans</name>
    <dbReference type="NCBI Taxonomy" id="1842495"/>
    <lineage>
        <taxon>Bacteria</taxon>
        <taxon>Pseudomonadati</taxon>
        <taxon>Bacteroidota</taxon>
        <taxon>Sphingobacteriia</taxon>
        <taxon>Sphingobacteriales</taxon>
        <taxon>Sphingobacteriaceae</taxon>
        <taxon>Pelobium</taxon>
    </lineage>
</organism>
<keyword evidence="7 15" id="KW-0479">Metal-binding</keyword>
<evidence type="ECO:0000256" key="9">
    <source>
        <dbReference type="ARBA" id="ARBA00022840"/>
    </source>
</evidence>
<evidence type="ECO:0000256" key="5">
    <source>
        <dbReference type="ARBA" id="ARBA00022553"/>
    </source>
</evidence>
<dbReference type="InterPro" id="IPR027256">
    <property type="entry name" value="P-typ_ATPase_IB"/>
</dbReference>
<dbReference type="RefSeq" id="WP_120182044.1">
    <property type="nucleotide sequence ID" value="NZ_MBTA01000025.1"/>
</dbReference>
<evidence type="ECO:0000256" key="12">
    <source>
        <dbReference type="ARBA" id="ARBA00022989"/>
    </source>
</evidence>
<dbReference type="PANTHER" id="PTHR43520:SF5">
    <property type="entry name" value="CATION-TRANSPORTING P-TYPE ATPASE-RELATED"/>
    <property type="match status" value="1"/>
</dbReference>
<dbReference type="GO" id="GO:0005524">
    <property type="term" value="F:ATP binding"/>
    <property type="evidence" value="ECO:0007669"/>
    <property type="project" value="UniProtKB-UniRule"/>
</dbReference>
<dbReference type="SUPFAM" id="SSF81665">
    <property type="entry name" value="Calcium ATPase, transmembrane domain M"/>
    <property type="match status" value="1"/>
</dbReference>